<evidence type="ECO:0000256" key="2">
    <source>
        <dbReference type="ARBA" id="ARBA00004936"/>
    </source>
</evidence>
<keyword evidence="5 8" id="KW-1133">Transmembrane helix</keyword>
<evidence type="ECO:0000256" key="8">
    <source>
        <dbReference type="SAM" id="Phobius"/>
    </source>
</evidence>
<dbReference type="InterPro" id="IPR017850">
    <property type="entry name" value="Alkaline_phosphatase_core_sf"/>
</dbReference>
<sequence length="635" mass="71146">MAGVIKRLRNLLTRGDWIYLASLLVPVFLYNLTLKVVRIVTRPDPPGLLGFVDQIRSDLLFNLGFAALWVGIFALVRGGWLRTVVVMLFHLTVLVMVVLTTSAHFFYTSTGSTLDLSFVIVSISSIGEIQGAIGSETTLSHWTLVSQIVFYVLAGPALMTRLITGTWESPPAEGRGRSDRTPLTVAVAALVLFCLSVVPSVTNAGNAFARDPLANMVVNEVATTEVEATVPPESLPTDTRLSPTPKTEKRNVVMVFLESTRARSTTPYNEDLDTTPFLDELSEESLMAERARALVPHTSKALVATTCGVPPPLDTQKTESEPGILPARCLPELLGEQGYNNAFFQSATKTFERRPQLVENFGYEYFRAIEGMDKTGYQKVNYFGYEDEIMLGPSRAWLEENGDEGPFLTSYLTVTPHHNYIVPQRYGTKEYSDDPELNRYLNTVRYQDFFLKKLIEQYKDLGLYEDTVFVILGDHGEGFGEHGLKQHDNTIYEEGLHIPLLVHDPKNPGPERVEENVSELDILPTLADALGYEIEGGEYPGSSLYAPPEDRTFVASCYHERTCLTSIDGDQKYIYSYGNRGEEYYDLSEDPKEQNNLIEEQPEGKMESLRDDLLAWEARVESSYEQQREETTTAE</sequence>
<feature type="transmembrane region" description="Helical" evidence="8">
    <location>
        <begin position="17"/>
        <end position="39"/>
    </location>
</feature>
<feature type="transmembrane region" description="Helical" evidence="8">
    <location>
        <begin position="183"/>
        <end position="202"/>
    </location>
</feature>
<dbReference type="Gene3D" id="3.30.1120.10">
    <property type="match status" value="1"/>
</dbReference>
<evidence type="ECO:0000259" key="9">
    <source>
        <dbReference type="Pfam" id="PF00884"/>
    </source>
</evidence>
<proteinExistence type="predicted"/>
<dbReference type="Pfam" id="PF00884">
    <property type="entry name" value="Sulfatase"/>
    <property type="match status" value="1"/>
</dbReference>
<organism evidence="10">
    <name type="scientific">uncultured Rubrobacteraceae bacterium</name>
    <dbReference type="NCBI Taxonomy" id="349277"/>
    <lineage>
        <taxon>Bacteria</taxon>
        <taxon>Bacillati</taxon>
        <taxon>Actinomycetota</taxon>
        <taxon>Rubrobacteria</taxon>
        <taxon>Rubrobacterales</taxon>
        <taxon>Rubrobacteraceae</taxon>
        <taxon>environmental samples</taxon>
    </lineage>
</organism>
<comment type="pathway">
    <text evidence="2">Cell wall biogenesis; lipoteichoic acid biosynthesis.</text>
</comment>
<evidence type="ECO:0000256" key="5">
    <source>
        <dbReference type="ARBA" id="ARBA00022989"/>
    </source>
</evidence>
<evidence type="ECO:0000256" key="7">
    <source>
        <dbReference type="SAM" id="MobiDB-lite"/>
    </source>
</evidence>
<evidence type="ECO:0000256" key="6">
    <source>
        <dbReference type="ARBA" id="ARBA00023136"/>
    </source>
</evidence>
<feature type="transmembrane region" description="Helical" evidence="8">
    <location>
        <begin position="83"/>
        <end position="107"/>
    </location>
</feature>
<dbReference type="CDD" id="cd16015">
    <property type="entry name" value="LTA_synthase"/>
    <property type="match status" value="1"/>
</dbReference>
<evidence type="ECO:0000256" key="4">
    <source>
        <dbReference type="ARBA" id="ARBA00022692"/>
    </source>
</evidence>
<dbReference type="GO" id="GO:0016740">
    <property type="term" value="F:transferase activity"/>
    <property type="evidence" value="ECO:0007669"/>
    <property type="project" value="UniProtKB-KW"/>
</dbReference>
<keyword evidence="10" id="KW-0808">Transferase</keyword>
<feature type="region of interest" description="Disordered" evidence="7">
    <location>
        <begin position="586"/>
        <end position="610"/>
    </location>
</feature>
<keyword evidence="4 8" id="KW-0812">Transmembrane</keyword>
<evidence type="ECO:0000313" key="10">
    <source>
        <dbReference type="EMBL" id="CAA9389263.1"/>
    </source>
</evidence>
<feature type="domain" description="Sulfatase N-terminal" evidence="9">
    <location>
        <begin position="250"/>
        <end position="532"/>
    </location>
</feature>
<dbReference type="InterPro" id="IPR050448">
    <property type="entry name" value="OpgB/LTA_synthase_biosynth"/>
</dbReference>
<feature type="transmembrane region" description="Helical" evidence="8">
    <location>
        <begin position="144"/>
        <end position="163"/>
    </location>
</feature>
<keyword evidence="6 8" id="KW-0472">Membrane</keyword>
<name>A0A6J4NQY5_9ACTN</name>
<comment type="subcellular location">
    <subcellularLocation>
        <location evidence="1">Cell membrane</location>
        <topology evidence="1">Multi-pass membrane protein</topology>
    </subcellularLocation>
</comment>
<dbReference type="Gene3D" id="3.40.720.10">
    <property type="entry name" value="Alkaline Phosphatase, subunit A"/>
    <property type="match status" value="1"/>
</dbReference>
<protein>
    <submittedName>
        <fullName evidence="10">Phosphoglycerol transferase</fullName>
    </submittedName>
</protein>
<gene>
    <name evidence="10" type="ORF">AVDCRST_MAG01-01-415</name>
</gene>
<dbReference type="GO" id="GO:0005886">
    <property type="term" value="C:plasma membrane"/>
    <property type="evidence" value="ECO:0007669"/>
    <property type="project" value="UniProtKB-SubCell"/>
</dbReference>
<reference evidence="10" key="1">
    <citation type="submission" date="2020-02" db="EMBL/GenBank/DDBJ databases">
        <authorList>
            <person name="Meier V. D."/>
        </authorList>
    </citation>
    <scope>NUCLEOTIDE SEQUENCE</scope>
    <source>
        <strain evidence="10">AVDCRST_MAG01</strain>
    </source>
</reference>
<keyword evidence="3" id="KW-1003">Cell membrane</keyword>
<dbReference type="InterPro" id="IPR000917">
    <property type="entry name" value="Sulfatase_N"/>
</dbReference>
<evidence type="ECO:0000256" key="1">
    <source>
        <dbReference type="ARBA" id="ARBA00004651"/>
    </source>
</evidence>
<feature type="transmembrane region" description="Helical" evidence="8">
    <location>
        <begin position="59"/>
        <end position="76"/>
    </location>
</feature>
<dbReference type="SUPFAM" id="SSF53649">
    <property type="entry name" value="Alkaline phosphatase-like"/>
    <property type="match status" value="1"/>
</dbReference>
<dbReference type="EMBL" id="CADCUW010000062">
    <property type="protein sequence ID" value="CAA9389263.1"/>
    <property type="molecule type" value="Genomic_DNA"/>
</dbReference>
<dbReference type="PANTHER" id="PTHR47371:SF3">
    <property type="entry name" value="PHOSPHOGLYCEROL TRANSFERASE I"/>
    <property type="match status" value="1"/>
</dbReference>
<evidence type="ECO:0000256" key="3">
    <source>
        <dbReference type="ARBA" id="ARBA00022475"/>
    </source>
</evidence>
<dbReference type="AlphaFoldDB" id="A0A6J4NQY5"/>
<accession>A0A6J4NQY5</accession>
<dbReference type="PANTHER" id="PTHR47371">
    <property type="entry name" value="LIPOTEICHOIC ACID SYNTHASE"/>
    <property type="match status" value="1"/>
</dbReference>